<dbReference type="GO" id="GO:0005737">
    <property type="term" value="C:cytoplasm"/>
    <property type="evidence" value="ECO:0007669"/>
    <property type="project" value="UniProtKB-ARBA"/>
</dbReference>
<dbReference type="AlphaFoldDB" id="A0A0G4J0M2"/>
<evidence type="ECO:0000313" key="11">
    <source>
        <dbReference type="Proteomes" id="UP000039324"/>
    </source>
</evidence>
<evidence type="ECO:0000256" key="3">
    <source>
        <dbReference type="ARBA" id="ARBA00022692"/>
    </source>
</evidence>
<dbReference type="InterPro" id="IPR011691">
    <property type="entry name" value="Vesicle_transpt_SFT2"/>
</dbReference>
<evidence type="ECO:0000256" key="5">
    <source>
        <dbReference type="ARBA" id="ARBA00022989"/>
    </source>
</evidence>
<comment type="function">
    <text evidence="8">May be involved in fusion of retrograde transport vesicles derived from an endocytic compartment with the Golgi complex.</text>
</comment>
<dbReference type="PANTHER" id="PTHR23137:SF6">
    <property type="entry name" value="VESICLE TRANSPORT PROTEIN"/>
    <property type="match status" value="1"/>
</dbReference>
<evidence type="ECO:0000256" key="2">
    <source>
        <dbReference type="ARBA" id="ARBA00022448"/>
    </source>
</evidence>
<evidence type="ECO:0000313" key="9">
    <source>
        <dbReference type="EMBL" id="CEP00904.1"/>
    </source>
</evidence>
<keyword evidence="2 8" id="KW-0813">Transport</keyword>
<organism evidence="9 11">
    <name type="scientific">Plasmodiophora brassicae</name>
    <name type="common">Clubroot disease agent</name>
    <dbReference type="NCBI Taxonomy" id="37360"/>
    <lineage>
        <taxon>Eukaryota</taxon>
        <taxon>Sar</taxon>
        <taxon>Rhizaria</taxon>
        <taxon>Endomyxa</taxon>
        <taxon>Phytomyxea</taxon>
        <taxon>Plasmodiophorida</taxon>
        <taxon>Plasmodiophoridae</taxon>
        <taxon>Plasmodiophora</taxon>
    </lineage>
</organism>
<keyword evidence="3 8" id="KW-0812">Transmembrane</keyword>
<dbReference type="EMBL" id="CDSF01000104">
    <property type="protein sequence ID" value="CEP00904.1"/>
    <property type="molecule type" value="Genomic_DNA"/>
</dbReference>
<dbReference type="GO" id="GO:0015031">
    <property type="term" value="P:protein transport"/>
    <property type="evidence" value="ECO:0007669"/>
    <property type="project" value="UniProtKB-KW"/>
</dbReference>
<dbReference type="EMBL" id="OVEO01000016">
    <property type="protein sequence ID" value="SPR01212.1"/>
    <property type="molecule type" value="Genomic_DNA"/>
</dbReference>
<evidence type="ECO:0000256" key="6">
    <source>
        <dbReference type="ARBA" id="ARBA00023136"/>
    </source>
</evidence>
<evidence type="ECO:0000313" key="10">
    <source>
        <dbReference type="EMBL" id="SPR01212.1"/>
    </source>
</evidence>
<reference evidence="10 12" key="2">
    <citation type="submission" date="2018-03" db="EMBL/GenBank/DDBJ databases">
        <authorList>
            <person name="Fogelqvist J."/>
        </authorList>
    </citation>
    <scope>NUCLEOTIDE SEQUENCE [LARGE SCALE GENOMIC DNA]</scope>
</reference>
<protein>
    <recommendedName>
        <fullName evidence="8">Vesicle transport protein</fullName>
    </recommendedName>
</protein>
<accession>A0A0G4J0M2</accession>
<gene>
    <name evidence="9" type="ORF">PBRA_008216</name>
    <name evidence="10" type="ORF">PLBR_LOCUS8427</name>
</gene>
<dbReference type="InterPro" id="IPR007305">
    <property type="entry name" value="Vesicle_transpt_Got1/SFT2"/>
</dbReference>
<evidence type="ECO:0000256" key="4">
    <source>
        <dbReference type="ARBA" id="ARBA00022927"/>
    </source>
</evidence>
<dbReference type="OrthoDB" id="73614at2759"/>
<dbReference type="Pfam" id="PF04178">
    <property type="entry name" value="Got1"/>
    <property type="match status" value="1"/>
</dbReference>
<keyword evidence="4 8" id="KW-0653">Protein transport</keyword>
<feature type="transmembrane region" description="Helical" evidence="8">
    <location>
        <begin position="78"/>
        <end position="97"/>
    </location>
</feature>
<evidence type="ECO:0000256" key="7">
    <source>
        <dbReference type="ARBA" id="ARBA00025800"/>
    </source>
</evidence>
<proteinExistence type="inferred from homology"/>
<dbReference type="STRING" id="37360.A0A0G4J0M2"/>
<dbReference type="GO" id="GO:0012505">
    <property type="term" value="C:endomembrane system"/>
    <property type="evidence" value="ECO:0007669"/>
    <property type="project" value="UniProtKB-ARBA"/>
</dbReference>
<feature type="transmembrane region" description="Helical" evidence="8">
    <location>
        <begin position="21"/>
        <end position="40"/>
    </location>
</feature>
<geneLocation type="mitochondrion" evidence="10"/>
<dbReference type="GO" id="GO:0016192">
    <property type="term" value="P:vesicle-mediated transport"/>
    <property type="evidence" value="ECO:0007669"/>
    <property type="project" value="InterPro"/>
</dbReference>
<keyword evidence="11" id="KW-1185">Reference proteome</keyword>
<feature type="transmembrane region" description="Helical" evidence="8">
    <location>
        <begin position="109"/>
        <end position="131"/>
    </location>
</feature>
<comment type="subcellular location">
    <subcellularLocation>
        <location evidence="1 8">Membrane</location>
        <topology evidence="1 8">Multi-pass membrane protein</topology>
    </subcellularLocation>
</comment>
<evidence type="ECO:0000313" key="12">
    <source>
        <dbReference type="Proteomes" id="UP000290189"/>
    </source>
</evidence>
<sequence>MTKQSTSPCASLPYKTRLTGFCICTAIGVFCAIGSVFLMLKPSHFFVVSLFGQMNLFGALFFMVGLRKLGKSITKPHRLVNLVLYVAATAASVYLIFFLSRKVRGRRLAIMAAVAVQTCALLWISLSYVPFAKRIVGRCCRCRSPTGTGLLVS</sequence>
<dbReference type="Proteomes" id="UP000290189">
    <property type="component" value="Unassembled WGS sequence"/>
</dbReference>
<keyword evidence="5 8" id="KW-1133">Transmembrane helix</keyword>
<keyword evidence="6 8" id="KW-0472">Membrane</keyword>
<evidence type="ECO:0000256" key="8">
    <source>
        <dbReference type="RuleBase" id="RU363111"/>
    </source>
</evidence>
<evidence type="ECO:0000256" key="1">
    <source>
        <dbReference type="ARBA" id="ARBA00004141"/>
    </source>
</evidence>
<comment type="similarity">
    <text evidence="7 8">Belongs to the SFT2 family.</text>
</comment>
<name>A0A0G4J0M2_PLABS</name>
<reference evidence="9 11" key="1">
    <citation type="submission" date="2015-02" db="EMBL/GenBank/DDBJ databases">
        <authorList>
            <person name="Chooi Y.-H."/>
        </authorList>
    </citation>
    <scope>NUCLEOTIDE SEQUENCE [LARGE SCALE GENOMIC DNA]</scope>
    <source>
        <strain evidence="9">E3</strain>
    </source>
</reference>
<keyword evidence="10" id="KW-0496">Mitochondrion</keyword>
<dbReference type="PANTHER" id="PTHR23137">
    <property type="entry name" value="VESICLE TRANSPORT PROTEIN-RELATED"/>
    <property type="match status" value="1"/>
</dbReference>
<dbReference type="Proteomes" id="UP000039324">
    <property type="component" value="Unassembled WGS sequence"/>
</dbReference>
<dbReference type="GO" id="GO:0016020">
    <property type="term" value="C:membrane"/>
    <property type="evidence" value="ECO:0007669"/>
    <property type="project" value="UniProtKB-SubCell"/>
</dbReference>
<feature type="transmembrane region" description="Helical" evidence="8">
    <location>
        <begin position="46"/>
        <end position="66"/>
    </location>
</feature>